<dbReference type="AlphaFoldDB" id="A0A179G7C8"/>
<comment type="caution">
    <text evidence="3">The sequence shown here is derived from an EMBL/GenBank/DDBJ whole genome shotgun (WGS) entry which is preliminary data.</text>
</comment>
<keyword evidence="1" id="KW-0539">Nucleus</keyword>
<name>A0A179G7C8_METCM</name>
<accession>A0A179G7C8</accession>
<dbReference type="GO" id="GO:0003677">
    <property type="term" value="F:DNA binding"/>
    <property type="evidence" value="ECO:0007669"/>
    <property type="project" value="InterPro"/>
</dbReference>
<dbReference type="Proteomes" id="UP000078397">
    <property type="component" value="Unassembled WGS sequence"/>
</dbReference>
<feature type="domain" description="Xylanolytic transcriptional activator regulatory" evidence="2">
    <location>
        <begin position="203"/>
        <end position="276"/>
    </location>
</feature>
<dbReference type="RefSeq" id="XP_018149778.1">
    <property type="nucleotide sequence ID" value="XM_018290834.1"/>
</dbReference>
<protein>
    <submittedName>
        <fullName evidence="3">N-terminal binuclear Zn cluster-containing/DNA binding domain-containing protein</fullName>
    </submittedName>
</protein>
<organism evidence="3 4">
    <name type="scientific">Pochonia chlamydosporia 170</name>
    <dbReference type="NCBI Taxonomy" id="1380566"/>
    <lineage>
        <taxon>Eukaryota</taxon>
        <taxon>Fungi</taxon>
        <taxon>Dikarya</taxon>
        <taxon>Ascomycota</taxon>
        <taxon>Pezizomycotina</taxon>
        <taxon>Sordariomycetes</taxon>
        <taxon>Hypocreomycetidae</taxon>
        <taxon>Hypocreales</taxon>
        <taxon>Clavicipitaceae</taxon>
        <taxon>Pochonia</taxon>
    </lineage>
</organism>
<sequence length="528" mass="59711">MHIVGPAVTNDSQVLSDYLAGIPGGTRSTRMVIPESASRSQPVLFTMVQKRPVGLVMNKSPSEEKLLIIEKILEPFIEDIINEYVMPFSAPDLVQIHMQTSIRYFIKANGCLPLLDEQSFRDQFYKDKSRISPALLSCLYAHTLVYWRYSPNLSRHKCPDSRFIWNLANEAAYSELYLSPGMSIIGAILLNIGGRPTTSIIGNGVLLGSAVSMAHSLGLNQNPLPWKIPQSEKYLRMKLWWSLLLHDRWLSLAHGTPPHILRAQYDVPLPTLEHLCQDNSSEEKVRTASIFIALVRLTDVLGQHLQHVYAIGQNKPSNIANLELALNNWVESLTRSCRLIVIRGSRLEVPGAANLRLAYLTTRLLLQRMELETDKRMSVYHEERITNRYMQARHTAEEILLLLQELQIEQLGGFWLPVAAFAFPATVSFLLRCALETESSLASLAQSNSFRIARDLVTTLRSLQKRYEWDLADICLAQHSEIVDRILADVATFEGGGNTMDGQEFVMPDASILDQYFPSLWDPLQNSW</sequence>
<proteinExistence type="predicted"/>
<dbReference type="OrthoDB" id="3034343at2759"/>
<dbReference type="CDD" id="cd12148">
    <property type="entry name" value="fungal_TF_MHR"/>
    <property type="match status" value="1"/>
</dbReference>
<dbReference type="STRING" id="1380566.A0A179G7C8"/>
<dbReference type="SMART" id="SM00906">
    <property type="entry name" value="Fungal_trans"/>
    <property type="match status" value="1"/>
</dbReference>
<evidence type="ECO:0000313" key="3">
    <source>
        <dbReference type="EMBL" id="OAQ73695.1"/>
    </source>
</evidence>
<evidence type="ECO:0000256" key="1">
    <source>
        <dbReference type="ARBA" id="ARBA00023242"/>
    </source>
</evidence>
<evidence type="ECO:0000313" key="4">
    <source>
        <dbReference type="Proteomes" id="UP000078397"/>
    </source>
</evidence>
<dbReference type="InterPro" id="IPR007219">
    <property type="entry name" value="XnlR_reg_dom"/>
</dbReference>
<dbReference type="Pfam" id="PF04082">
    <property type="entry name" value="Fungal_trans"/>
    <property type="match status" value="1"/>
</dbReference>
<dbReference type="PANTHER" id="PTHR31668">
    <property type="entry name" value="GLUCOSE TRANSPORT TRANSCRIPTION REGULATOR RGT1-RELATED-RELATED"/>
    <property type="match status" value="1"/>
</dbReference>
<dbReference type="PANTHER" id="PTHR31668:SF10">
    <property type="entry name" value="ZN(II)2CYS6 TRANSCRIPTION FACTOR (EUROFUNG)"/>
    <property type="match status" value="1"/>
</dbReference>
<dbReference type="GO" id="GO:0001080">
    <property type="term" value="P:nitrogen catabolite activation of transcription from RNA polymerase II promoter"/>
    <property type="evidence" value="ECO:0007669"/>
    <property type="project" value="TreeGrafter"/>
</dbReference>
<dbReference type="InterPro" id="IPR050797">
    <property type="entry name" value="Carb_Metab_Trans_Reg"/>
</dbReference>
<reference evidence="3 4" key="1">
    <citation type="journal article" date="2016" name="PLoS Pathog.">
        <title>Biosynthesis of antibiotic leucinostatins in bio-control fungus Purpureocillium lilacinum and their inhibition on phytophthora revealed by genome mining.</title>
        <authorList>
            <person name="Wang G."/>
            <person name="Liu Z."/>
            <person name="Lin R."/>
            <person name="Li E."/>
            <person name="Mao Z."/>
            <person name="Ling J."/>
            <person name="Yang Y."/>
            <person name="Yin W.B."/>
            <person name="Xie B."/>
        </authorList>
    </citation>
    <scope>NUCLEOTIDE SEQUENCE [LARGE SCALE GENOMIC DNA]</scope>
    <source>
        <strain evidence="3">170</strain>
    </source>
</reference>
<dbReference type="GO" id="GO:0006351">
    <property type="term" value="P:DNA-templated transcription"/>
    <property type="evidence" value="ECO:0007669"/>
    <property type="project" value="InterPro"/>
</dbReference>
<dbReference type="GeneID" id="28854828"/>
<dbReference type="GO" id="GO:0008270">
    <property type="term" value="F:zinc ion binding"/>
    <property type="evidence" value="ECO:0007669"/>
    <property type="project" value="InterPro"/>
</dbReference>
<dbReference type="KEGG" id="pchm:VFPPC_13057"/>
<dbReference type="GO" id="GO:0005634">
    <property type="term" value="C:nucleus"/>
    <property type="evidence" value="ECO:0007669"/>
    <property type="project" value="TreeGrafter"/>
</dbReference>
<gene>
    <name evidence="3" type="ORF">VFPPC_13057</name>
</gene>
<evidence type="ECO:0000259" key="2">
    <source>
        <dbReference type="SMART" id="SM00906"/>
    </source>
</evidence>
<keyword evidence="4" id="KW-1185">Reference proteome</keyword>
<dbReference type="EMBL" id="LSBJ02000001">
    <property type="protein sequence ID" value="OAQ73695.1"/>
    <property type="molecule type" value="Genomic_DNA"/>
</dbReference>